<dbReference type="InterPro" id="IPR022751">
    <property type="entry name" value="Alpha_mannosyltransferase"/>
</dbReference>
<dbReference type="PANTHER" id="PTHR31646">
    <property type="entry name" value="ALPHA-1,2-MANNOSYLTRANSFERASE MNN2"/>
    <property type="match status" value="1"/>
</dbReference>
<evidence type="ECO:0000256" key="3">
    <source>
        <dbReference type="ARBA" id="ARBA00009105"/>
    </source>
</evidence>
<dbReference type="GO" id="GO:0000026">
    <property type="term" value="F:alpha-1,2-mannosyltransferase activity"/>
    <property type="evidence" value="ECO:0007669"/>
    <property type="project" value="TreeGrafter"/>
</dbReference>
<sequence>MDSTYRTLIAILAFSGLYGKFAPDIFGDYPEVYDWQQLEGPAGLYRIAAAESVWQTLERLGRQPVGCVAWRRTFDCDPFGRRHFGVDGNCTTVVGSQPSGFCECEGGLITAAVGCKDHPRFTCIEECAKLAISGPSTALRKPEGIKCASRQEGDTDALQWPELSFSTPEDVTETETGSNGDGRVVARASQRARQKIPQSEFLDPAQFQVGWLWREIDAAYLAADGLNVVEPPGLRTQLGEDFVEEGNRLLPSDVEFARNQWKKFLDNAPEFPPDMFKGKGIVICGGGLQHMIAAWVNILMLRRNGCTLPVELWFLAHEYPPPTMVQALADHGVISRNLEDVYPGGSTSVFTSYRIKAAALLLSRFQEVIFLDADIVSVLDPEFLFDTPQYKQTGAIFWPDYWNCSISPDFFEIVELAPKDGPTGTHESGQMVVNKRRNWRPLLLALFFNMQASLYYPLLTDYLGQGDKETFALAHMVLGVKVHQVNWPVGSAGMMRRLDSEGNPSYFGNTMVQHRPDRASLDPQSVLFLHSNLPKWGIAIPDDFSIYKRRWEILLERNQDRVQSSKGVDFQLATAYLGYDVERTCVHFIKQFRCASFFASYIDVRMKRFGEKIDLVPGDGISHGWYGTYGGIDLEWLKLPYRNNLIPGAHSRERNGLYISSKQREKIRREREQRMAEARRQMRFRSGGQFVLHGGPSSFMLSGWPKLTTLLHKLFR</sequence>
<keyword evidence="9" id="KW-0472">Membrane</keyword>
<evidence type="ECO:0000256" key="2">
    <source>
        <dbReference type="ARBA" id="ARBA00004606"/>
    </source>
</evidence>
<dbReference type="Pfam" id="PF11051">
    <property type="entry name" value="Mannosyl_trans3"/>
    <property type="match status" value="2"/>
</dbReference>
<comment type="caution">
    <text evidence="11">The sequence shown here is derived from an EMBL/GenBank/DDBJ whole genome shotgun (WGS) entry which is preliminary data.</text>
</comment>
<accession>A0AAE0F538</accession>
<dbReference type="Gene3D" id="3.90.550.10">
    <property type="entry name" value="Spore Coat Polysaccharide Biosynthesis Protein SpsA, Chain A"/>
    <property type="match status" value="1"/>
</dbReference>
<protein>
    <submittedName>
        <fullName evidence="11">Uncharacterized protein</fullName>
    </submittedName>
</protein>
<dbReference type="EMBL" id="LGRX02025776">
    <property type="protein sequence ID" value="KAK3251859.1"/>
    <property type="molecule type" value="Genomic_DNA"/>
</dbReference>
<dbReference type="SUPFAM" id="SSF53448">
    <property type="entry name" value="Nucleotide-diphospho-sugar transferases"/>
    <property type="match status" value="1"/>
</dbReference>
<dbReference type="GO" id="GO:0000139">
    <property type="term" value="C:Golgi membrane"/>
    <property type="evidence" value="ECO:0007669"/>
    <property type="project" value="UniProtKB-SubCell"/>
</dbReference>
<dbReference type="AlphaFoldDB" id="A0AAE0F538"/>
<comment type="subcellular location">
    <subcellularLocation>
        <location evidence="10">Endomembrane system</location>
        <topology evidence="10">Single-pass membrane protein</topology>
    </subcellularLocation>
    <subcellularLocation>
        <location evidence="1">Golgi apparatus membrane</location>
    </subcellularLocation>
    <subcellularLocation>
        <location evidence="2">Membrane</location>
        <topology evidence="2">Single-pass type II membrane protein</topology>
    </subcellularLocation>
</comment>
<evidence type="ECO:0000256" key="9">
    <source>
        <dbReference type="ARBA" id="ARBA00023136"/>
    </source>
</evidence>
<dbReference type="GO" id="GO:0046354">
    <property type="term" value="P:mannan biosynthetic process"/>
    <property type="evidence" value="ECO:0007669"/>
    <property type="project" value="TreeGrafter"/>
</dbReference>
<gene>
    <name evidence="11" type="ORF">CYMTET_38821</name>
</gene>
<comment type="similarity">
    <text evidence="3">Belongs to the MNN1/MNT family.</text>
</comment>
<evidence type="ECO:0000256" key="7">
    <source>
        <dbReference type="ARBA" id="ARBA00022989"/>
    </source>
</evidence>
<keyword evidence="4" id="KW-0808">Transferase</keyword>
<organism evidence="11 12">
    <name type="scientific">Cymbomonas tetramitiformis</name>
    <dbReference type="NCBI Taxonomy" id="36881"/>
    <lineage>
        <taxon>Eukaryota</taxon>
        <taxon>Viridiplantae</taxon>
        <taxon>Chlorophyta</taxon>
        <taxon>Pyramimonadophyceae</taxon>
        <taxon>Pyramimonadales</taxon>
        <taxon>Pyramimonadaceae</taxon>
        <taxon>Cymbomonas</taxon>
    </lineage>
</organism>
<evidence type="ECO:0000256" key="8">
    <source>
        <dbReference type="ARBA" id="ARBA00023034"/>
    </source>
</evidence>
<keyword evidence="12" id="KW-1185">Reference proteome</keyword>
<keyword evidence="8" id="KW-0333">Golgi apparatus</keyword>
<dbReference type="Proteomes" id="UP001190700">
    <property type="component" value="Unassembled WGS sequence"/>
</dbReference>
<reference evidence="11 12" key="1">
    <citation type="journal article" date="2015" name="Genome Biol. Evol.">
        <title>Comparative Genomics of a Bacterivorous Green Alga Reveals Evolutionary Causalities and Consequences of Phago-Mixotrophic Mode of Nutrition.</title>
        <authorList>
            <person name="Burns J.A."/>
            <person name="Paasch A."/>
            <person name="Narechania A."/>
            <person name="Kim E."/>
        </authorList>
    </citation>
    <scope>NUCLEOTIDE SEQUENCE [LARGE SCALE GENOMIC DNA]</scope>
    <source>
        <strain evidence="11 12">PLY_AMNH</strain>
    </source>
</reference>
<evidence type="ECO:0000256" key="1">
    <source>
        <dbReference type="ARBA" id="ARBA00004394"/>
    </source>
</evidence>
<evidence type="ECO:0000256" key="10">
    <source>
        <dbReference type="ARBA" id="ARBA00037847"/>
    </source>
</evidence>
<keyword evidence="5" id="KW-0812">Transmembrane</keyword>
<evidence type="ECO:0000256" key="6">
    <source>
        <dbReference type="ARBA" id="ARBA00022968"/>
    </source>
</evidence>
<keyword evidence="6" id="KW-0735">Signal-anchor</keyword>
<dbReference type="PANTHER" id="PTHR31646:SF1">
    <property type="entry name" value="ALPHA-1,2-MANNOSYLTRANSFERASE MNN2"/>
    <property type="match status" value="1"/>
</dbReference>
<evidence type="ECO:0000256" key="4">
    <source>
        <dbReference type="ARBA" id="ARBA00022679"/>
    </source>
</evidence>
<evidence type="ECO:0000313" key="11">
    <source>
        <dbReference type="EMBL" id="KAK3251859.1"/>
    </source>
</evidence>
<evidence type="ECO:0000256" key="5">
    <source>
        <dbReference type="ARBA" id="ARBA00022692"/>
    </source>
</evidence>
<name>A0AAE0F538_9CHLO</name>
<dbReference type="InterPro" id="IPR029044">
    <property type="entry name" value="Nucleotide-diphossugar_trans"/>
</dbReference>
<proteinExistence type="inferred from homology"/>
<keyword evidence="7" id="KW-1133">Transmembrane helix</keyword>
<evidence type="ECO:0000313" key="12">
    <source>
        <dbReference type="Proteomes" id="UP001190700"/>
    </source>
</evidence>